<dbReference type="EMBL" id="HG686667">
    <property type="protein sequence ID" value="CDJ34492.1"/>
    <property type="molecule type" value="Genomic_DNA"/>
</dbReference>
<proteinExistence type="predicted"/>
<dbReference type="OrthoDB" id="1106148at2759"/>
<dbReference type="PANTHER" id="PTHR13523:SF2">
    <property type="entry name" value="COILED-COIL-HELIX-COILED-COIL-HELIX DOMAIN CONTAINING 2, ISOFORM A-RELATED"/>
    <property type="match status" value="1"/>
</dbReference>
<accession>U6KE33</accession>
<dbReference type="VEuPathDB" id="ToxoDB:EMH_0020580"/>
<evidence type="ECO:0000313" key="1">
    <source>
        <dbReference type="EMBL" id="CDJ34492.1"/>
    </source>
</evidence>
<sequence length="187" mass="19960">MPSGGILVANFTRFPPGAAVARFLQQHAVRRRLHVLPEWRLCLCSFSVFWGISAELREAVGSRSAAPAPVAAPPSPPPMASSGGGGGFMSNMVGNVASGMASGVGFGVAQRAVDAVMGPRSMEVVHTNSSAPVTAPQPQMMQQNIQQNPCAQYQEDLNQCMTRHTDITLCQNYLDNLKACQMNMNRS</sequence>
<dbReference type="GeneID" id="25376958"/>
<dbReference type="GO" id="GO:0005634">
    <property type="term" value="C:nucleus"/>
    <property type="evidence" value="ECO:0007669"/>
    <property type="project" value="TreeGrafter"/>
</dbReference>
<organism evidence="1 2">
    <name type="scientific">Eimeria mitis</name>
    <dbReference type="NCBI Taxonomy" id="44415"/>
    <lineage>
        <taxon>Eukaryota</taxon>
        <taxon>Sar</taxon>
        <taxon>Alveolata</taxon>
        <taxon>Apicomplexa</taxon>
        <taxon>Conoidasida</taxon>
        <taxon>Coccidia</taxon>
        <taxon>Eucoccidiorida</taxon>
        <taxon>Eimeriorina</taxon>
        <taxon>Eimeriidae</taxon>
        <taxon>Eimeria</taxon>
    </lineage>
</organism>
<keyword evidence="2" id="KW-1185">Reference proteome</keyword>
<dbReference type="AlphaFoldDB" id="U6KE33"/>
<dbReference type="PANTHER" id="PTHR13523">
    <property type="entry name" value="COILED-COIL-HELIX-COILED-COIL-HELIX DOMAIN CONTAINING 2/NUR77"/>
    <property type="match status" value="1"/>
</dbReference>
<protein>
    <submittedName>
        <fullName evidence="1">CHCH domain-containing protein, putative</fullName>
    </submittedName>
</protein>
<reference evidence="1" key="2">
    <citation type="submission" date="2013-10" db="EMBL/GenBank/DDBJ databases">
        <authorList>
            <person name="Aslett M."/>
        </authorList>
    </citation>
    <scope>NUCLEOTIDE SEQUENCE [LARGE SCALE GENOMIC DNA]</scope>
    <source>
        <strain evidence="1">Houghton</strain>
    </source>
</reference>
<dbReference type="RefSeq" id="XP_013357055.1">
    <property type="nucleotide sequence ID" value="XM_013501601.1"/>
</dbReference>
<dbReference type="Proteomes" id="UP000030744">
    <property type="component" value="Unassembled WGS sequence"/>
</dbReference>
<gene>
    <name evidence="1" type="ORF">EMH_0020580</name>
</gene>
<name>U6KE33_9EIME</name>
<evidence type="ECO:0000313" key="2">
    <source>
        <dbReference type="Proteomes" id="UP000030744"/>
    </source>
</evidence>
<dbReference type="GO" id="GO:0007005">
    <property type="term" value="P:mitochondrion organization"/>
    <property type="evidence" value="ECO:0007669"/>
    <property type="project" value="InterPro"/>
</dbReference>
<dbReference type="GO" id="GO:0005739">
    <property type="term" value="C:mitochondrion"/>
    <property type="evidence" value="ECO:0007669"/>
    <property type="project" value="TreeGrafter"/>
</dbReference>
<dbReference type="InterPro" id="IPR055304">
    <property type="entry name" value="CHCHD2/10-like"/>
</dbReference>
<reference evidence="1" key="1">
    <citation type="submission" date="2013-10" db="EMBL/GenBank/DDBJ databases">
        <title>Genomic analysis of the causative agents of coccidiosis in chickens.</title>
        <authorList>
            <person name="Reid A.J."/>
            <person name="Blake D."/>
            <person name="Billington K."/>
            <person name="Browne H."/>
            <person name="Dunn M."/>
            <person name="Hung S."/>
            <person name="Kawahara F."/>
            <person name="Miranda-Saavedra D."/>
            <person name="Mourier T."/>
            <person name="Nagra H."/>
            <person name="Otto T.D."/>
            <person name="Rawlings N."/>
            <person name="Sanchez A."/>
            <person name="Sanders M."/>
            <person name="Subramaniam C."/>
            <person name="Tay Y."/>
            <person name="Dear P."/>
            <person name="Doerig C."/>
            <person name="Gruber A."/>
            <person name="Parkinson J."/>
            <person name="Shirley M."/>
            <person name="Wan K.L."/>
            <person name="Berriman M."/>
            <person name="Tomley F."/>
            <person name="Pain A."/>
        </authorList>
    </citation>
    <scope>NUCLEOTIDE SEQUENCE [LARGE SCALE GENOMIC DNA]</scope>
    <source>
        <strain evidence="1">Houghton</strain>
    </source>
</reference>